<organism evidence="2 3">
    <name type="scientific">Niabella yanshanensis</name>
    <dbReference type="NCBI Taxonomy" id="577386"/>
    <lineage>
        <taxon>Bacteria</taxon>
        <taxon>Pseudomonadati</taxon>
        <taxon>Bacteroidota</taxon>
        <taxon>Chitinophagia</taxon>
        <taxon>Chitinophagales</taxon>
        <taxon>Chitinophagaceae</taxon>
        <taxon>Niabella</taxon>
    </lineage>
</organism>
<keyword evidence="3" id="KW-1185">Reference proteome</keyword>
<name>A0ABZ0W6E4_9BACT</name>
<dbReference type="Proteomes" id="UP001325680">
    <property type="component" value="Chromosome"/>
</dbReference>
<dbReference type="InterPro" id="IPR025419">
    <property type="entry name" value="DUF4142"/>
</dbReference>
<reference evidence="2 3" key="1">
    <citation type="submission" date="2023-12" db="EMBL/GenBank/DDBJ databases">
        <title>Genome sequencing and assembly of bacterial species from a model synthetic community.</title>
        <authorList>
            <person name="Hogle S.L."/>
        </authorList>
    </citation>
    <scope>NUCLEOTIDE SEQUENCE [LARGE SCALE GENOMIC DNA]</scope>
    <source>
        <strain evidence="2 3">HAMBI_3031</strain>
    </source>
</reference>
<proteinExistence type="predicted"/>
<evidence type="ECO:0000313" key="2">
    <source>
        <dbReference type="EMBL" id="WQD38514.1"/>
    </source>
</evidence>
<dbReference type="Pfam" id="PF13628">
    <property type="entry name" value="DUF4142"/>
    <property type="match status" value="1"/>
</dbReference>
<feature type="domain" description="DUF4142" evidence="1">
    <location>
        <begin position="15"/>
        <end position="72"/>
    </location>
</feature>
<sequence>MLHIAYYRGINPADLNQNRFNSTYIYMMVEDPKKAIQLHEPEVQAGSNANVKGYASDKLKIIRHHKMMADSLANALFPVR</sequence>
<evidence type="ECO:0000259" key="1">
    <source>
        <dbReference type="Pfam" id="PF13628"/>
    </source>
</evidence>
<accession>A0ABZ0W6E4</accession>
<protein>
    <submittedName>
        <fullName evidence="2">DUF4142 domain-containing protein</fullName>
    </submittedName>
</protein>
<dbReference type="EMBL" id="CP139960">
    <property type="protein sequence ID" value="WQD38514.1"/>
    <property type="molecule type" value="Genomic_DNA"/>
</dbReference>
<gene>
    <name evidence="2" type="ORF">U0035_22840</name>
</gene>
<evidence type="ECO:0000313" key="3">
    <source>
        <dbReference type="Proteomes" id="UP001325680"/>
    </source>
</evidence>
<dbReference type="RefSeq" id="WP_114791266.1">
    <property type="nucleotide sequence ID" value="NZ_CP139960.1"/>
</dbReference>